<evidence type="ECO:0000313" key="1">
    <source>
        <dbReference type="EMBL" id="VVC75413.1"/>
    </source>
</evidence>
<evidence type="ECO:0000313" key="2">
    <source>
        <dbReference type="Proteomes" id="UP000324194"/>
    </source>
</evidence>
<dbReference type="KEGG" id="asip:AQUSIP_07030"/>
<organism evidence="1 2">
    <name type="scientific">Aquicella siphonis</name>
    <dbReference type="NCBI Taxonomy" id="254247"/>
    <lineage>
        <taxon>Bacteria</taxon>
        <taxon>Pseudomonadati</taxon>
        <taxon>Pseudomonadota</taxon>
        <taxon>Gammaproteobacteria</taxon>
        <taxon>Legionellales</taxon>
        <taxon>Coxiellaceae</taxon>
        <taxon>Aquicella</taxon>
    </lineage>
</organism>
<keyword evidence="2" id="KW-1185">Reference proteome</keyword>
<dbReference type="EMBL" id="LR699119">
    <property type="protein sequence ID" value="VVC75413.1"/>
    <property type="molecule type" value="Genomic_DNA"/>
</dbReference>
<gene>
    <name evidence="1" type="ORF">AQUSIP_07030</name>
</gene>
<proteinExistence type="predicted"/>
<dbReference type="RefSeq" id="WP_148338707.1">
    <property type="nucleotide sequence ID" value="NZ_LR699119.1"/>
</dbReference>
<dbReference type="AlphaFoldDB" id="A0A5E4PG87"/>
<reference evidence="1 2" key="1">
    <citation type="submission" date="2019-08" db="EMBL/GenBank/DDBJ databases">
        <authorList>
            <person name="Guy L."/>
        </authorList>
    </citation>
    <scope>NUCLEOTIDE SEQUENCE [LARGE SCALE GENOMIC DNA]</scope>
    <source>
        <strain evidence="1 2">SGT-108</strain>
    </source>
</reference>
<name>A0A5E4PG87_9COXI</name>
<sequence length="261" mass="29846">MLFGFFTFQGASRNLSDEEKIIAALQICQKAVNDLEKTITDEMCQYARKTNNYKKDLEVFTELYEIEFLQPYLLNSPSILAAYKKRDFFLNLQAILLGDEPDDYIGTGKILASTKHAPVSKTIGEYKNNIGIHLCPQDPEIRNAIIREKPATIALKEKVQKAISNPVNTETKTPRQSPAARIRKASYFHQDHISMLQSFRDTSDVDGWFWGVIRQLGRLFQTNCRTSAISDEIKPLLTTQSNTHPDSQYISLERTHQTLRN</sequence>
<accession>A0A5E4PG87</accession>
<protein>
    <submittedName>
        <fullName evidence="1">Uncharacterized protein</fullName>
    </submittedName>
</protein>
<dbReference type="Proteomes" id="UP000324194">
    <property type="component" value="Chromosome 1"/>
</dbReference>